<dbReference type="Pfam" id="PF13668">
    <property type="entry name" value="Ferritin_2"/>
    <property type="match status" value="1"/>
</dbReference>
<comment type="caution">
    <text evidence="2">The sequence shown here is derived from an EMBL/GenBank/DDBJ whole genome shotgun (WGS) entry which is preliminary data.</text>
</comment>
<feature type="compositionally biased region" description="Polar residues" evidence="1">
    <location>
        <begin position="36"/>
        <end position="59"/>
    </location>
</feature>
<reference evidence="2 3" key="1">
    <citation type="journal article" date="2018" name="Evol. Lett.">
        <title>Horizontal gene cluster transfer increased hallucinogenic mushroom diversity.</title>
        <authorList>
            <person name="Reynolds H.T."/>
            <person name="Vijayakumar V."/>
            <person name="Gluck-Thaler E."/>
            <person name="Korotkin H.B."/>
            <person name="Matheny P.B."/>
            <person name="Slot J.C."/>
        </authorList>
    </citation>
    <scope>NUCLEOTIDE SEQUENCE [LARGE SCALE GENOMIC DNA]</scope>
    <source>
        <strain evidence="2 3">2631</strain>
    </source>
</reference>
<dbReference type="PANTHER" id="PTHR38705">
    <property type="entry name" value="PROTEIN RDS1"/>
    <property type="match status" value="1"/>
</dbReference>
<dbReference type="Proteomes" id="UP000283269">
    <property type="component" value="Unassembled WGS sequence"/>
</dbReference>
<proteinExistence type="predicted"/>
<dbReference type="InParanoid" id="A0A409XK18"/>
<accession>A0A409XK18</accession>
<evidence type="ECO:0000313" key="2">
    <source>
        <dbReference type="EMBL" id="PPQ91071.1"/>
    </source>
</evidence>
<feature type="region of interest" description="Disordered" evidence="1">
    <location>
        <begin position="36"/>
        <end position="76"/>
    </location>
</feature>
<dbReference type="OrthoDB" id="2098436at2759"/>
<organism evidence="2 3">
    <name type="scientific">Psilocybe cyanescens</name>
    <dbReference type="NCBI Taxonomy" id="93625"/>
    <lineage>
        <taxon>Eukaryota</taxon>
        <taxon>Fungi</taxon>
        <taxon>Dikarya</taxon>
        <taxon>Basidiomycota</taxon>
        <taxon>Agaricomycotina</taxon>
        <taxon>Agaricomycetes</taxon>
        <taxon>Agaricomycetidae</taxon>
        <taxon>Agaricales</taxon>
        <taxon>Agaricineae</taxon>
        <taxon>Strophariaceae</taxon>
        <taxon>Psilocybe</taxon>
    </lineage>
</organism>
<dbReference type="AlphaFoldDB" id="A0A409XK18"/>
<dbReference type="STRING" id="93625.A0A409XK18"/>
<dbReference type="EMBL" id="NHYD01001485">
    <property type="protein sequence ID" value="PPQ91071.1"/>
    <property type="molecule type" value="Genomic_DNA"/>
</dbReference>
<evidence type="ECO:0008006" key="4">
    <source>
        <dbReference type="Google" id="ProtNLM"/>
    </source>
</evidence>
<feature type="region of interest" description="Disordered" evidence="1">
    <location>
        <begin position="1"/>
        <end position="23"/>
    </location>
</feature>
<dbReference type="InterPro" id="IPR039254">
    <property type="entry name" value="Rds1"/>
</dbReference>
<gene>
    <name evidence="2" type="ORF">CVT25_014739</name>
</gene>
<evidence type="ECO:0000256" key="1">
    <source>
        <dbReference type="SAM" id="MobiDB-lite"/>
    </source>
</evidence>
<evidence type="ECO:0000313" key="3">
    <source>
        <dbReference type="Proteomes" id="UP000283269"/>
    </source>
</evidence>
<sequence length="407" mass="44075">MPSYCPPTHYEVKDSDSTGTAGHFIDTPRIYSGTVPASASSTGSPTIFSSAPVPSTTLASKPDPLAPPGGLNTNGTPPFYHPLSDFDFQSLNLALNQEWIELDLFHHGLAQFSIEEFDEAGINAEDRHLIEFMGNQEIGHARLLQNILGPSRSAKPCTYRYPFTTVREFLDFSQQVTRWGEAGTIGFLEHLNSRDAAQMLLQTVTTEARQQMAFRQLEGLFPMPVDFQTGITQSMTWTLLAPHLVACPAENPRLEWQNFPGLNVTNAPDPTPISNTSSIGNDTTPEITHNRTDPLSFPGREVFLTWELPGKTVGPNNSYTTNTTAGAAKFAAWISQLNTTYTALTDINGTSAKTTQPSGLVLGEGTSQIYNSTLFVVVTDANVTVTPANITAINPHIVAGPAVYTAG</sequence>
<protein>
    <recommendedName>
        <fullName evidence="4">Rds1 protein</fullName>
    </recommendedName>
</protein>
<name>A0A409XK18_PSICY</name>
<keyword evidence="3" id="KW-1185">Reference proteome</keyword>
<dbReference type="PANTHER" id="PTHR38705:SF1">
    <property type="entry name" value="PROTEIN RDS1"/>
    <property type="match status" value="1"/>
</dbReference>